<evidence type="ECO:0000313" key="7">
    <source>
        <dbReference type="Proteomes" id="UP000694382"/>
    </source>
</evidence>
<dbReference type="AlphaFoldDB" id="A0A8U8BVC9"/>
<dbReference type="SMART" id="SM00184">
    <property type="entry name" value="RING"/>
    <property type="match status" value="1"/>
</dbReference>
<evidence type="ECO:0000256" key="5">
    <source>
        <dbReference type="SAM" id="MobiDB-lite"/>
    </source>
</evidence>
<dbReference type="InterPro" id="IPR001841">
    <property type="entry name" value="Znf_RING"/>
</dbReference>
<dbReference type="InterPro" id="IPR011011">
    <property type="entry name" value="Znf_FYVE_PHD"/>
</dbReference>
<keyword evidence="4" id="KW-0862">Zinc</keyword>
<evidence type="ECO:0000256" key="4">
    <source>
        <dbReference type="ARBA" id="ARBA00022833"/>
    </source>
</evidence>
<dbReference type="InterPro" id="IPR000315">
    <property type="entry name" value="Znf_B-box"/>
</dbReference>
<feature type="region of interest" description="Disordered" evidence="5">
    <location>
        <begin position="430"/>
        <end position="460"/>
    </location>
</feature>
<feature type="region of interest" description="Disordered" evidence="5">
    <location>
        <begin position="267"/>
        <end position="300"/>
    </location>
</feature>
<sequence>PVRQEAPDFPRALRPLIGSPPPALCADWPIRLHTPEGDAAAMAAPEVAAALGSGPGAAGAKLPEPLGLLELCGACRQRLSPQREPRLLPCLHSVCRGCIGNGHGERNGEGMLGCPVCHQQCPLGDIMENLFLQPSPSGQSCTSCEDNASATSFCLECSEPLCATCVGAHLRVRYTREHRVQPLGDFPISMFPFPIPHSHVPIFLFPSSPVCPPRVPSMSPCVPSSRRVSDAQQRLQVEVKLAVLQAMRELNKRAKALMGDIQRVSEGRRQRLERQRRELSRARRLQEHASAPWRSTRHGRRPAALQEAQLLGALGVPLEPPEPQGELRFQWDLQGWTRSAQSFGEGTLGTMGTGFWGSQGFWGALVTPLSPRRGPPSGQGSPPRLPKQPRVSLERLELDLELDPAQPPVFRIFPGPSAQEFSLIVIEQGAQGTPGTPGTAGTEGTEEQQESPIGDTGDIGDTKPVGLLPPSPGDPGPAPGVLGVPVGVPGVLGLPVGVPGVLGLPVGVPGVSCCRVCGQAGAVVMCDRCQRCFHLHCHLPALHDVPRYGIQRDPLGSTGIHWDLLPPRCEFVLLELLCHEPCRPLQRLCSTPDGGDAMDLTLMRARLQEKLSPHYRSPEEFARDGWRLLRQFHRLTEDKADVQSILELQRFLESRLSAAFGDQKFSRLLTPISPPSTPISVAVLTGVLG</sequence>
<dbReference type="PANTHER" id="PTHR45915">
    <property type="entry name" value="TRANSCRIPTION INTERMEDIARY FACTOR"/>
    <property type="match status" value="1"/>
</dbReference>
<dbReference type="GO" id="GO:0008270">
    <property type="term" value="F:zinc ion binding"/>
    <property type="evidence" value="ECO:0007669"/>
    <property type="project" value="UniProtKB-KW"/>
</dbReference>
<feature type="region of interest" description="Disordered" evidence="5">
    <location>
        <begin position="366"/>
        <end position="389"/>
    </location>
</feature>
<dbReference type="PROSITE" id="PS50119">
    <property type="entry name" value="ZF_BBOX"/>
    <property type="match status" value="1"/>
</dbReference>
<dbReference type="Gene3D" id="3.30.160.60">
    <property type="entry name" value="Classic Zinc Finger"/>
    <property type="match status" value="1"/>
</dbReference>
<dbReference type="Gene3D" id="3.30.40.10">
    <property type="entry name" value="Zinc/RING finger domain, C3HC4 (zinc finger)"/>
    <property type="match status" value="2"/>
</dbReference>
<keyword evidence="2" id="KW-0479">Metal-binding</keyword>
<dbReference type="PROSITE" id="PS50089">
    <property type="entry name" value="ZF_RING_2"/>
    <property type="match status" value="1"/>
</dbReference>
<dbReference type="Pfam" id="PF00643">
    <property type="entry name" value="zf-B_box"/>
    <property type="match status" value="1"/>
</dbReference>
<dbReference type="InterPro" id="IPR017907">
    <property type="entry name" value="Znf_RING_CS"/>
</dbReference>
<dbReference type="PROSITE" id="PS00518">
    <property type="entry name" value="ZF_RING_1"/>
    <property type="match status" value="1"/>
</dbReference>
<dbReference type="Ensembl" id="ENSCPVT00000024973.1">
    <property type="protein sequence ID" value="ENSCPVP00000024673.1"/>
    <property type="gene ID" value="ENSCPVG00000016694.1"/>
</dbReference>
<dbReference type="SUPFAM" id="SSF57903">
    <property type="entry name" value="FYVE/PHD zinc finger"/>
    <property type="match status" value="1"/>
</dbReference>
<dbReference type="GO" id="GO:0005634">
    <property type="term" value="C:nucleus"/>
    <property type="evidence" value="ECO:0007669"/>
    <property type="project" value="UniProtKB-SubCell"/>
</dbReference>
<feature type="compositionally biased region" description="Low complexity" evidence="5">
    <location>
        <begin position="430"/>
        <end position="443"/>
    </location>
</feature>
<name>A0A8U8BVC9_GEOPR</name>
<keyword evidence="7" id="KW-1185">Reference proteome</keyword>
<dbReference type="SMART" id="SM00336">
    <property type="entry name" value="BBOX"/>
    <property type="match status" value="1"/>
</dbReference>
<organism evidence="6 7">
    <name type="scientific">Geospiza parvula</name>
    <name type="common">Small tree-finch</name>
    <name type="synonym">Camarhynchus parvulus</name>
    <dbReference type="NCBI Taxonomy" id="87175"/>
    <lineage>
        <taxon>Eukaryota</taxon>
        <taxon>Metazoa</taxon>
        <taxon>Chordata</taxon>
        <taxon>Craniata</taxon>
        <taxon>Vertebrata</taxon>
        <taxon>Euteleostomi</taxon>
        <taxon>Archelosauria</taxon>
        <taxon>Archosauria</taxon>
        <taxon>Dinosauria</taxon>
        <taxon>Saurischia</taxon>
        <taxon>Theropoda</taxon>
        <taxon>Coelurosauria</taxon>
        <taxon>Aves</taxon>
        <taxon>Neognathae</taxon>
        <taxon>Neoaves</taxon>
        <taxon>Telluraves</taxon>
        <taxon>Australaves</taxon>
        <taxon>Passeriformes</taxon>
        <taxon>Thraupidae</taxon>
        <taxon>Camarhynchus</taxon>
    </lineage>
</organism>
<evidence type="ECO:0000256" key="2">
    <source>
        <dbReference type="ARBA" id="ARBA00022723"/>
    </source>
</evidence>
<dbReference type="Proteomes" id="UP000694382">
    <property type="component" value="Unassembled WGS sequence"/>
</dbReference>
<keyword evidence="3" id="KW-0863">Zinc-finger</keyword>
<evidence type="ECO:0000313" key="6">
    <source>
        <dbReference type="Ensembl" id="ENSCPVP00000024673.1"/>
    </source>
</evidence>
<evidence type="ECO:0000256" key="3">
    <source>
        <dbReference type="ARBA" id="ARBA00022771"/>
    </source>
</evidence>
<accession>A0A8U8BVC9</accession>
<dbReference type="PANTHER" id="PTHR45915:SF8">
    <property type="entry name" value="TRIPARTITE MOTIF CONTAINING 28"/>
    <property type="match status" value="1"/>
</dbReference>
<comment type="subcellular location">
    <subcellularLocation>
        <location evidence="1">Nucleus</location>
    </subcellularLocation>
</comment>
<feature type="compositionally biased region" description="Low complexity" evidence="5">
    <location>
        <begin position="368"/>
        <end position="382"/>
    </location>
</feature>
<protein>
    <submittedName>
        <fullName evidence="6">Uncharacterized protein</fullName>
    </submittedName>
</protein>
<evidence type="ECO:0000256" key="1">
    <source>
        <dbReference type="ARBA" id="ARBA00004123"/>
    </source>
</evidence>
<reference evidence="6" key="1">
    <citation type="submission" date="2025-08" db="UniProtKB">
        <authorList>
            <consortium name="Ensembl"/>
        </authorList>
    </citation>
    <scope>IDENTIFICATION</scope>
</reference>
<reference evidence="6" key="2">
    <citation type="submission" date="2025-09" db="UniProtKB">
        <authorList>
            <consortium name="Ensembl"/>
        </authorList>
    </citation>
    <scope>IDENTIFICATION</scope>
</reference>
<proteinExistence type="predicted"/>
<dbReference type="SUPFAM" id="SSF57850">
    <property type="entry name" value="RING/U-box"/>
    <property type="match status" value="1"/>
</dbReference>
<dbReference type="InterPro" id="IPR013083">
    <property type="entry name" value="Znf_RING/FYVE/PHD"/>
</dbReference>
<feature type="compositionally biased region" description="Basic and acidic residues" evidence="5">
    <location>
        <begin position="267"/>
        <end position="287"/>
    </location>
</feature>
<dbReference type="GO" id="GO:0000785">
    <property type="term" value="C:chromatin"/>
    <property type="evidence" value="ECO:0007669"/>
    <property type="project" value="TreeGrafter"/>
</dbReference>